<evidence type="ECO:0000313" key="1">
    <source>
        <dbReference type="EMBL" id="CAD7569984.1"/>
    </source>
</evidence>
<dbReference type="AlphaFoldDB" id="A0A7R9J0C1"/>
<organism evidence="1">
    <name type="scientific">Timema californicum</name>
    <name type="common">California timema</name>
    <name type="synonym">Walking stick</name>
    <dbReference type="NCBI Taxonomy" id="61474"/>
    <lineage>
        <taxon>Eukaryota</taxon>
        <taxon>Metazoa</taxon>
        <taxon>Ecdysozoa</taxon>
        <taxon>Arthropoda</taxon>
        <taxon>Hexapoda</taxon>
        <taxon>Insecta</taxon>
        <taxon>Pterygota</taxon>
        <taxon>Neoptera</taxon>
        <taxon>Polyneoptera</taxon>
        <taxon>Phasmatodea</taxon>
        <taxon>Timematodea</taxon>
        <taxon>Timematoidea</taxon>
        <taxon>Timematidae</taxon>
        <taxon>Timema</taxon>
    </lineage>
</organism>
<dbReference type="EMBL" id="OE179870">
    <property type="protein sequence ID" value="CAD7569984.1"/>
    <property type="molecule type" value="Genomic_DNA"/>
</dbReference>
<name>A0A7R9J0C1_TIMCA</name>
<gene>
    <name evidence="1" type="ORF">TCMB3V08_LOCUS2700</name>
</gene>
<protein>
    <submittedName>
        <fullName evidence="1">(California timema) hypothetical protein</fullName>
    </submittedName>
</protein>
<accession>A0A7R9J0C1</accession>
<reference evidence="1" key="1">
    <citation type="submission" date="2020-11" db="EMBL/GenBank/DDBJ databases">
        <authorList>
            <person name="Tran Van P."/>
        </authorList>
    </citation>
    <scope>NUCLEOTIDE SEQUENCE</scope>
</reference>
<sequence length="308" mass="34349">MSRTSLDVHFRNTLMELCKKDNWELYTLKKLWLKLEELPNVNVSPDAALDGRGSVCKSVLTPNYTGGSHVTIFCPLIRPLRRVAIDGVARPRRHLVGCSPFEGLLSAVVVWTGHHRWIQQSVHFPCGRDQKEQVNSIDAISPGVPLSDLVTTADQQDTKNPRIVEAEDRVSELLLGRPQAISLMKLTLSETLQQVSQGCALEPSRWEPDKGSLEWNPWRAPELEMLAESGQQMETAELESPVVFTGIGRCSDWSRDLVASGKSYHGAEITLFISDLVANHVRRDVVIKLRLEGIIQEYSEATSGGKMT</sequence>
<proteinExistence type="predicted"/>